<reference evidence="1" key="1">
    <citation type="submission" date="2021-03" db="UniProtKB">
        <authorList>
            <consortium name="EnsemblPlants"/>
        </authorList>
    </citation>
    <scope>IDENTIFICATION</scope>
</reference>
<keyword evidence="2" id="KW-1185">Reference proteome</keyword>
<evidence type="ECO:0008006" key="3">
    <source>
        <dbReference type="Google" id="ProtNLM"/>
    </source>
</evidence>
<evidence type="ECO:0000313" key="1">
    <source>
        <dbReference type="EnsemblPlants" id="cds.evm.model.10.356"/>
    </source>
</evidence>
<dbReference type="EnsemblPlants" id="evm.model.10.356">
    <property type="protein sequence ID" value="cds.evm.model.10.356"/>
    <property type="gene ID" value="evm.TU.10.356"/>
</dbReference>
<dbReference type="EMBL" id="UZAU01000796">
    <property type="status" value="NOT_ANNOTATED_CDS"/>
    <property type="molecule type" value="Genomic_DNA"/>
</dbReference>
<accession>A0A803QNG9</accession>
<protein>
    <recommendedName>
        <fullName evidence="3">Reverse transcriptase domain-containing protein</fullName>
    </recommendedName>
</protein>
<dbReference type="Proteomes" id="UP000596661">
    <property type="component" value="Unassembled WGS sequence"/>
</dbReference>
<dbReference type="AlphaFoldDB" id="A0A803QNG9"/>
<sequence>MDMALVSNEVVDEFKHLKKKGVVLKVDIEKAYDLVEWKFLENEALDDGMFETEFFFGRIFGLAWRL</sequence>
<organism evidence="1 2">
    <name type="scientific">Cannabis sativa</name>
    <name type="common">Hemp</name>
    <name type="synonym">Marijuana</name>
    <dbReference type="NCBI Taxonomy" id="3483"/>
    <lineage>
        <taxon>Eukaryota</taxon>
        <taxon>Viridiplantae</taxon>
        <taxon>Streptophyta</taxon>
        <taxon>Embryophyta</taxon>
        <taxon>Tracheophyta</taxon>
        <taxon>Spermatophyta</taxon>
        <taxon>Magnoliopsida</taxon>
        <taxon>eudicotyledons</taxon>
        <taxon>Gunneridae</taxon>
        <taxon>Pentapetalae</taxon>
        <taxon>rosids</taxon>
        <taxon>fabids</taxon>
        <taxon>Rosales</taxon>
        <taxon>Cannabaceae</taxon>
        <taxon>Cannabis</taxon>
    </lineage>
</organism>
<evidence type="ECO:0000313" key="2">
    <source>
        <dbReference type="Proteomes" id="UP000596661"/>
    </source>
</evidence>
<proteinExistence type="predicted"/>
<dbReference type="Gramene" id="evm.model.10.356">
    <property type="protein sequence ID" value="cds.evm.model.10.356"/>
    <property type="gene ID" value="evm.TU.10.356"/>
</dbReference>
<name>A0A803QNG9_CANSA</name>